<dbReference type="SUPFAM" id="SSF48452">
    <property type="entry name" value="TPR-like"/>
    <property type="match status" value="1"/>
</dbReference>
<dbReference type="Pfam" id="PF13431">
    <property type="entry name" value="TPR_17"/>
    <property type="match status" value="1"/>
</dbReference>
<protein>
    <submittedName>
        <fullName evidence="1">Uncharacterized protein</fullName>
    </submittedName>
</protein>
<dbReference type="Gene3D" id="1.25.40.10">
    <property type="entry name" value="Tetratricopeptide repeat domain"/>
    <property type="match status" value="1"/>
</dbReference>
<evidence type="ECO:0000313" key="1">
    <source>
        <dbReference type="EMBL" id="GAH92069.1"/>
    </source>
</evidence>
<accession>X1KPI8</accession>
<organism evidence="1">
    <name type="scientific">marine sediment metagenome</name>
    <dbReference type="NCBI Taxonomy" id="412755"/>
    <lineage>
        <taxon>unclassified sequences</taxon>
        <taxon>metagenomes</taxon>
        <taxon>ecological metagenomes</taxon>
    </lineage>
</organism>
<dbReference type="AlphaFoldDB" id="X1KPI8"/>
<dbReference type="EMBL" id="BARU01047961">
    <property type="protein sequence ID" value="GAH92069.1"/>
    <property type="molecule type" value="Genomic_DNA"/>
</dbReference>
<sequence>MSDQVSDRERYYIEGVYYQQSERTYDKAIEAYDELLEIYPDDFIGNNNLGELYAGLEDWDKAI</sequence>
<reference evidence="1" key="1">
    <citation type="journal article" date="2014" name="Front. Microbiol.">
        <title>High frequency of phylogenetically diverse reductive dehalogenase-homologous genes in deep subseafloor sedimentary metagenomes.</title>
        <authorList>
            <person name="Kawai M."/>
            <person name="Futagami T."/>
            <person name="Toyoda A."/>
            <person name="Takaki Y."/>
            <person name="Nishi S."/>
            <person name="Hori S."/>
            <person name="Arai W."/>
            <person name="Tsubouchi T."/>
            <person name="Morono Y."/>
            <person name="Uchiyama I."/>
            <person name="Ito T."/>
            <person name="Fujiyama A."/>
            <person name="Inagaki F."/>
            <person name="Takami H."/>
        </authorList>
    </citation>
    <scope>NUCLEOTIDE SEQUENCE</scope>
    <source>
        <strain evidence="1">Expedition CK06-06</strain>
    </source>
</reference>
<dbReference type="InterPro" id="IPR011990">
    <property type="entry name" value="TPR-like_helical_dom_sf"/>
</dbReference>
<comment type="caution">
    <text evidence="1">The sequence shown here is derived from an EMBL/GenBank/DDBJ whole genome shotgun (WGS) entry which is preliminary data.</text>
</comment>
<name>X1KPI8_9ZZZZ</name>
<feature type="non-terminal residue" evidence="1">
    <location>
        <position position="63"/>
    </location>
</feature>
<proteinExistence type="predicted"/>
<gene>
    <name evidence="1" type="ORF">S03H2_71568</name>
</gene>